<dbReference type="EMBL" id="BAABRI010000009">
    <property type="protein sequence ID" value="GAA5482750.1"/>
    <property type="molecule type" value="Genomic_DNA"/>
</dbReference>
<keyword evidence="3" id="KW-1185">Reference proteome</keyword>
<name>A0ABP9UMG1_9BACT</name>
<reference evidence="2 3" key="1">
    <citation type="submission" date="2024-02" db="EMBL/GenBank/DDBJ databases">
        <title>Haloferula sargassicola NBRC 104335.</title>
        <authorList>
            <person name="Ichikawa N."/>
            <person name="Katano-Makiyama Y."/>
            <person name="Hidaka K."/>
        </authorList>
    </citation>
    <scope>NUCLEOTIDE SEQUENCE [LARGE SCALE GENOMIC DNA]</scope>
    <source>
        <strain evidence="2 3">NBRC 104335</strain>
    </source>
</reference>
<dbReference type="Gene3D" id="2.60.120.380">
    <property type="match status" value="1"/>
</dbReference>
<sequence length="469" mass="48722">MPLVLQPVPAQVTSPKVDSVSSTEVAISFTAPPGTPLANLALESNPDLSATNWNVEAGASFSLVGGSAFSVTVPRPTGPAGERRFYRILLDGEVIVTFDTDDFAEGGTAGFPVTFDAPFTGSVPYSILRSDGSTLEGTLNLTHATSAVIPFSVADDDAVSGGRFVTLSVSPEAGSSFTRSYDISDNDQLWDGVFTDSDGGELTFVLEDIVQAGGRSLRLVNRDGASFFPAGAGPLVSSGTFDDSSISVTIGSATRLGDENAFGFPSYYELTLDGLVRSGSDGRYFEGENLGDAVLVHHVGRINPAVDPPTDRLDAEAGNDSLPSATDLGALSPAEPTIALNGLSINGDPDFYRFTSPGGATVNIRIEFAHADGDLDMTRYDGGGTSVEFSNGTADHEQFTFVSAGGTSTIQVYGFSGARNAYRLMISTEALPPPTSGAHLGTTVDGRFAIIKRPLPPADGKAALITPAH</sequence>
<gene>
    <name evidence="2" type="ORF">Hsar01_01973</name>
</gene>
<accession>A0ABP9UMG1</accession>
<protein>
    <recommendedName>
        <fullName evidence="4">SbsA Ig-like domain-containing protein</fullName>
    </recommendedName>
</protein>
<comment type="caution">
    <text evidence="2">The sequence shown here is derived from an EMBL/GenBank/DDBJ whole genome shotgun (WGS) entry which is preliminary data.</text>
</comment>
<evidence type="ECO:0000313" key="3">
    <source>
        <dbReference type="Proteomes" id="UP001476282"/>
    </source>
</evidence>
<feature type="region of interest" description="Disordered" evidence="1">
    <location>
        <begin position="306"/>
        <end position="329"/>
    </location>
</feature>
<evidence type="ECO:0000313" key="2">
    <source>
        <dbReference type="EMBL" id="GAA5482750.1"/>
    </source>
</evidence>
<evidence type="ECO:0000256" key="1">
    <source>
        <dbReference type="SAM" id="MobiDB-lite"/>
    </source>
</evidence>
<dbReference type="SUPFAM" id="SSF89260">
    <property type="entry name" value="Collagen-binding domain"/>
    <property type="match status" value="1"/>
</dbReference>
<organism evidence="2 3">
    <name type="scientific">Haloferula sargassicola</name>
    <dbReference type="NCBI Taxonomy" id="490096"/>
    <lineage>
        <taxon>Bacteria</taxon>
        <taxon>Pseudomonadati</taxon>
        <taxon>Verrucomicrobiota</taxon>
        <taxon>Verrucomicrobiia</taxon>
        <taxon>Verrucomicrobiales</taxon>
        <taxon>Verrucomicrobiaceae</taxon>
        <taxon>Haloferula</taxon>
    </lineage>
</organism>
<proteinExistence type="predicted"/>
<evidence type="ECO:0008006" key="4">
    <source>
        <dbReference type="Google" id="ProtNLM"/>
    </source>
</evidence>
<dbReference type="Proteomes" id="UP001476282">
    <property type="component" value="Unassembled WGS sequence"/>
</dbReference>